<keyword evidence="3" id="KW-1185">Reference proteome</keyword>
<evidence type="ECO:0000313" key="3">
    <source>
        <dbReference type="Proteomes" id="UP000562395"/>
    </source>
</evidence>
<organism evidence="2 3">
    <name type="scientific">Novosphingobium hassiacum</name>
    <dbReference type="NCBI Taxonomy" id="173676"/>
    <lineage>
        <taxon>Bacteria</taxon>
        <taxon>Pseudomonadati</taxon>
        <taxon>Pseudomonadota</taxon>
        <taxon>Alphaproteobacteria</taxon>
        <taxon>Sphingomonadales</taxon>
        <taxon>Sphingomonadaceae</taxon>
        <taxon>Novosphingobium</taxon>
    </lineage>
</organism>
<dbReference type="PANTHER" id="PTHR42815">
    <property type="entry name" value="FAD-BINDING, PUTATIVE (AFU_ORTHOLOGUE AFUA_6G07600)-RELATED"/>
    <property type="match status" value="1"/>
</dbReference>
<name>A0A7W6EUQ4_9SPHN</name>
<dbReference type="AlphaFoldDB" id="A0A7W6EUQ4"/>
<proteinExistence type="predicted"/>
<dbReference type="Proteomes" id="UP000562395">
    <property type="component" value="Unassembled WGS sequence"/>
</dbReference>
<dbReference type="PANTHER" id="PTHR42815:SF2">
    <property type="entry name" value="FAD-BINDING, PUTATIVE (AFU_ORTHOLOGUE AFUA_6G07600)-RELATED"/>
    <property type="match status" value="1"/>
</dbReference>
<evidence type="ECO:0000313" key="2">
    <source>
        <dbReference type="EMBL" id="MBB3859503.1"/>
    </source>
</evidence>
<dbReference type="Gene3D" id="2.30.110.10">
    <property type="entry name" value="Electron Transport, Fmn-binding Protein, Chain A"/>
    <property type="match status" value="1"/>
</dbReference>
<protein>
    <recommendedName>
        <fullName evidence="1">Pyridoxamine 5'-phosphate oxidase N-terminal domain-containing protein</fullName>
    </recommendedName>
</protein>
<dbReference type="InterPro" id="IPR012349">
    <property type="entry name" value="Split_barrel_FMN-bd"/>
</dbReference>
<comment type="caution">
    <text evidence="2">The sequence shown here is derived from an EMBL/GenBank/DDBJ whole genome shotgun (WGS) entry which is preliminary data.</text>
</comment>
<dbReference type="Pfam" id="PF01243">
    <property type="entry name" value="PNPOx_N"/>
    <property type="match status" value="1"/>
</dbReference>
<dbReference type="SUPFAM" id="SSF50475">
    <property type="entry name" value="FMN-binding split barrel"/>
    <property type="match status" value="1"/>
</dbReference>
<evidence type="ECO:0000259" key="1">
    <source>
        <dbReference type="Pfam" id="PF01243"/>
    </source>
</evidence>
<reference evidence="2 3" key="1">
    <citation type="submission" date="2020-08" db="EMBL/GenBank/DDBJ databases">
        <title>Genomic Encyclopedia of Type Strains, Phase IV (KMG-IV): sequencing the most valuable type-strain genomes for metagenomic binning, comparative biology and taxonomic classification.</title>
        <authorList>
            <person name="Goeker M."/>
        </authorList>
    </citation>
    <scope>NUCLEOTIDE SEQUENCE [LARGE SCALE GENOMIC DNA]</scope>
    <source>
        <strain evidence="2 3">DSM 14552</strain>
    </source>
</reference>
<feature type="domain" description="Pyridoxamine 5'-phosphate oxidase N-terminal" evidence="1">
    <location>
        <begin position="39"/>
        <end position="148"/>
    </location>
</feature>
<accession>A0A7W6EUQ4</accession>
<dbReference type="EMBL" id="JACICY010000001">
    <property type="protein sequence ID" value="MBB3859503.1"/>
    <property type="molecule type" value="Genomic_DNA"/>
</dbReference>
<sequence length="198" mass="22398">MNDPTRPIDVAFTPAVRRVQAQKGSREFCERLEMGNSVDERLAAFIAERNSFYLASASADGQPYIQHRGGPRGFLKVLDERTLGFADFRGNRQYISTGNFSENAKAFIFLMDYAHRRRIKLWGAVRVVAADPALSAMLLSDDYRARAEQVMLFDLIAWDANCPQHIPQMIEAEDVRAALAERDARIAALEAELANYRR</sequence>
<dbReference type="RefSeq" id="WP_343057074.1">
    <property type="nucleotide sequence ID" value="NZ_JACICY010000001.1"/>
</dbReference>
<dbReference type="InterPro" id="IPR011576">
    <property type="entry name" value="Pyridox_Oxase_N"/>
</dbReference>
<gene>
    <name evidence="2" type="ORF">GGQ88_000743</name>
</gene>